<dbReference type="PROSITE" id="PS51635">
    <property type="entry name" value="PNPLA"/>
    <property type="match status" value="1"/>
</dbReference>
<dbReference type="Pfam" id="PF01734">
    <property type="entry name" value="Patatin"/>
    <property type="match status" value="1"/>
</dbReference>
<dbReference type="GO" id="GO:0005737">
    <property type="term" value="C:cytoplasm"/>
    <property type="evidence" value="ECO:0007669"/>
    <property type="project" value="TreeGrafter"/>
</dbReference>
<dbReference type="SUPFAM" id="SSF52151">
    <property type="entry name" value="FabD/lysophospholipase-like"/>
    <property type="match status" value="1"/>
</dbReference>
<dbReference type="GO" id="GO:0005811">
    <property type="term" value="C:lipid droplet"/>
    <property type="evidence" value="ECO:0007669"/>
    <property type="project" value="TreeGrafter"/>
</dbReference>
<dbReference type="GO" id="GO:0016020">
    <property type="term" value="C:membrane"/>
    <property type="evidence" value="ECO:0007669"/>
    <property type="project" value="TreeGrafter"/>
</dbReference>
<evidence type="ECO:0000256" key="3">
    <source>
        <dbReference type="SAM" id="SignalP"/>
    </source>
</evidence>
<name>A0AAV1ULU2_9STRA</name>
<evidence type="ECO:0000313" key="5">
    <source>
        <dbReference type="EMBL" id="CAK7934688.1"/>
    </source>
</evidence>
<comment type="caution">
    <text evidence="2">Lacks conserved residue(s) required for the propagation of feature annotation.</text>
</comment>
<keyword evidence="1" id="KW-0443">Lipid metabolism</keyword>
<dbReference type="InterPro" id="IPR033562">
    <property type="entry name" value="PLPL"/>
</dbReference>
<dbReference type="PANTHER" id="PTHR12406:SF7">
    <property type="entry name" value="PATATIN-LIKE PHOSPHOLIPASE DOMAIN-CONTAINING PROTEIN 4"/>
    <property type="match status" value="1"/>
</dbReference>
<comment type="caution">
    <text evidence="5">The sequence shown here is derived from an EMBL/GenBank/DDBJ whole genome shotgun (WGS) entry which is preliminary data.</text>
</comment>
<dbReference type="Proteomes" id="UP001162060">
    <property type="component" value="Unassembled WGS sequence"/>
</dbReference>
<proteinExistence type="predicted"/>
<feature type="short sequence motif" description="DGA/G" evidence="2">
    <location>
        <begin position="132"/>
        <end position="134"/>
    </location>
</feature>
<sequence length="220" mass="24615">MPAISSPARGLLELLGGAIAALALAANVSMDDIHEETKAMARLCRSHGTFWKLEDRLRTVFHAKFGDLPVESLTHSRLTIATKKMWPVRASVLTDDFRSTDDLCDALIASCYLPWYVARRGTTLFRGEYHVDGGLITLVPEVQNYTKVCVFPGTIMRRKDYDISPSIDPDFPFSFLQLLRFALFPPETDVLDQLFDLGKTSARIWAEKQTAQVEGCTDVT</sequence>
<dbReference type="EMBL" id="CAKLBY020000217">
    <property type="protein sequence ID" value="CAK7934688.1"/>
    <property type="molecule type" value="Genomic_DNA"/>
</dbReference>
<dbReference type="AlphaFoldDB" id="A0AAV1ULU2"/>
<evidence type="ECO:0000256" key="2">
    <source>
        <dbReference type="PROSITE-ProRule" id="PRU01161"/>
    </source>
</evidence>
<feature type="domain" description="PNPLA" evidence="4">
    <location>
        <begin position="1"/>
        <end position="145"/>
    </location>
</feature>
<evidence type="ECO:0000259" key="4">
    <source>
        <dbReference type="PROSITE" id="PS51635"/>
    </source>
</evidence>
<dbReference type="GO" id="GO:0055088">
    <property type="term" value="P:lipid homeostasis"/>
    <property type="evidence" value="ECO:0007669"/>
    <property type="project" value="TreeGrafter"/>
</dbReference>
<evidence type="ECO:0000313" key="6">
    <source>
        <dbReference type="Proteomes" id="UP001162060"/>
    </source>
</evidence>
<organism evidence="5 6">
    <name type="scientific">Peronospora matthiolae</name>
    <dbReference type="NCBI Taxonomy" id="2874970"/>
    <lineage>
        <taxon>Eukaryota</taxon>
        <taxon>Sar</taxon>
        <taxon>Stramenopiles</taxon>
        <taxon>Oomycota</taxon>
        <taxon>Peronosporomycetes</taxon>
        <taxon>Peronosporales</taxon>
        <taxon>Peronosporaceae</taxon>
        <taxon>Peronospora</taxon>
    </lineage>
</organism>
<feature type="signal peptide" evidence="3">
    <location>
        <begin position="1"/>
        <end position="25"/>
    </location>
</feature>
<keyword evidence="3" id="KW-0732">Signal</keyword>
<accession>A0AAV1ULU2</accession>
<dbReference type="GO" id="GO:0019433">
    <property type="term" value="P:triglyceride catabolic process"/>
    <property type="evidence" value="ECO:0007669"/>
    <property type="project" value="TreeGrafter"/>
</dbReference>
<feature type="chain" id="PRO_5043841760" description="PNPLA domain-containing protein" evidence="3">
    <location>
        <begin position="26"/>
        <end position="220"/>
    </location>
</feature>
<protein>
    <recommendedName>
        <fullName evidence="4">PNPLA domain-containing protein</fullName>
    </recommendedName>
</protein>
<dbReference type="PANTHER" id="PTHR12406">
    <property type="entry name" value="CALCIUM-INDEPENDENT PHOSPHOLIPASE A2 IPLA2 -RELATED"/>
    <property type="match status" value="1"/>
</dbReference>
<dbReference type="GO" id="GO:0004806">
    <property type="term" value="F:triacylglycerol lipase activity"/>
    <property type="evidence" value="ECO:0007669"/>
    <property type="project" value="TreeGrafter"/>
</dbReference>
<gene>
    <name evidence="5" type="ORF">PM001_LOCUS19838</name>
</gene>
<dbReference type="InterPro" id="IPR016035">
    <property type="entry name" value="Acyl_Trfase/lysoPLipase"/>
</dbReference>
<evidence type="ECO:0000256" key="1">
    <source>
        <dbReference type="ARBA" id="ARBA00023098"/>
    </source>
</evidence>
<dbReference type="InterPro" id="IPR002641">
    <property type="entry name" value="PNPLA_dom"/>
</dbReference>
<reference evidence="5" key="1">
    <citation type="submission" date="2024-01" db="EMBL/GenBank/DDBJ databases">
        <authorList>
            <person name="Webb A."/>
        </authorList>
    </citation>
    <scope>NUCLEOTIDE SEQUENCE</scope>
    <source>
        <strain evidence="5">Pm1</strain>
    </source>
</reference>